<evidence type="ECO:0008006" key="13">
    <source>
        <dbReference type="Google" id="ProtNLM"/>
    </source>
</evidence>
<dbReference type="InterPro" id="IPR037185">
    <property type="entry name" value="EmrE-like"/>
</dbReference>
<dbReference type="Pfam" id="PF13616">
    <property type="entry name" value="Rotamase_3"/>
    <property type="match status" value="1"/>
</dbReference>
<keyword evidence="5 8" id="KW-1133">Transmembrane helix</keyword>
<gene>
    <name evidence="11" type="ORF">AARE701A_LOCUS15647</name>
</gene>
<dbReference type="Gene3D" id="3.40.250.10">
    <property type="entry name" value="Rhodanese-like domain"/>
    <property type="match status" value="1"/>
</dbReference>
<feature type="domain" description="Rhodanese" evidence="10">
    <location>
        <begin position="612"/>
        <end position="704"/>
    </location>
</feature>
<dbReference type="InterPro" id="IPR046357">
    <property type="entry name" value="PPIase_dom_sf"/>
</dbReference>
<dbReference type="InterPro" id="IPR001763">
    <property type="entry name" value="Rhodanese-like_dom"/>
</dbReference>
<proteinExistence type="inferred from homology"/>
<evidence type="ECO:0000256" key="5">
    <source>
        <dbReference type="ARBA" id="ARBA00022989"/>
    </source>
</evidence>
<comment type="similarity">
    <text evidence="2">Belongs to the CRT-like transporter family.</text>
</comment>
<dbReference type="GO" id="GO:0003755">
    <property type="term" value="F:peptidyl-prolyl cis-trans isomerase activity"/>
    <property type="evidence" value="ECO:0007669"/>
    <property type="project" value="UniProtKB-KW"/>
</dbReference>
<feature type="transmembrane region" description="Helical" evidence="8">
    <location>
        <begin position="296"/>
        <end position="317"/>
    </location>
</feature>
<dbReference type="PROSITE" id="PS50206">
    <property type="entry name" value="RHODANESE_3"/>
    <property type="match status" value="1"/>
</dbReference>
<comment type="subcellular location">
    <subcellularLocation>
        <location evidence="1">Membrane</location>
        <topology evidence="1">Multi-pass membrane protein</topology>
    </subcellularLocation>
</comment>
<evidence type="ECO:0000256" key="4">
    <source>
        <dbReference type="ARBA" id="ARBA00022692"/>
    </source>
</evidence>
<keyword evidence="3" id="KW-0813">Transport</keyword>
<dbReference type="Proteomes" id="UP000682877">
    <property type="component" value="Chromosome 6"/>
</dbReference>
<dbReference type="SUPFAM" id="SSF52821">
    <property type="entry name" value="Rhodanese/Cell cycle control phosphatase"/>
    <property type="match status" value="1"/>
</dbReference>
<dbReference type="Pfam" id="PF08627">
    <property type="entry name" value="CRT-like"/>
    <property type="match status" value="1"/>
</dbReference>
<reference evidence="11" key="1">
    <citation type="submission" date="2021-01" db="EMBL/GenBank/DDBJ databases">
        <authorList>
            <person name="Bezrukov I."/>
        </authorList>
    </citation>
    <scope>NUCLEOTIDE SEQUENCE</scope>
</reference>
<evidence type="ECO:0000256" key="8">
    <source>
        <dbReference type="SAM" id="Phobius"/>
    </source>
</evidence>
<feature type="transmembrane region" description="Helical" evidence="8">
    <location>
        <begin position="105"/>
        <end position="123"/>
    </location>
</feature>
<feature type="transmembrane region" description="Helical" evidence="8">
    <location>
        <begin position="135"/>
        <end position="155"/>
    </location>
</feature>
<evidence type="ECO:0000259" key="10">
    <source>
        <dbReference type="PROSITE" id="PS50206"/>
    </source>
</evidence>
<dbReference type="Gene3D" id="3.10.50.40">
    <property type="match status" value="1"/>
</dbReference>
<dbReference type="SUPFAM" id="SSF103481">
    <property type="entry name" value="Multidrug resistance efflux transporter EmrE"/>
    <property type="match status" value="1"/>
</dbReference>
<feature type="transmembrane region" description="Helical" evidence="8">
    <location>
        <begin position="202"/>
        <end position="220"/>
    </location>
</feature>
<evidence type="ECO:0000313" key="12">
    <source>
        <dbReference type="Proteomes" id="UP000682877"/>
    </source>
</evidence>
<feature type="transmembrane region" description="Helical" evidence="8">
    <location>
        <begin position="257"/>
        <end position="275"/>
    </location>
</feature>
<dbReference type="Pfam" id="PF00581">
    <property type="entry name" value="Rhodanese"/>
    <property type="match status" value="1"/>
</dbReference>
<feature type="transmembrane region" description="Helical" evidence="8">
    <location>
        <begin position="381"/>
        <end position="405"/>
    </location>
</feature>
<keyword evidence="7" id="KW-0697">Rotamase</keyword>
<protein>
    <recommendedName>
        <fullName evidence="13">Rhodanese domain-containing protein</fullName>
    </recommendedName>
</protein>
<feature type="transmembrane region" description="Helical" evidence="8">
    <location>
        <begin position="354"/>
        <end position="374"/>
    </location>
</feature>
<feature type="transmembrane region" description="Helical" evidence="8">
    <location>
        <begin position="227"/>
        <end position="245"/>
    </location>
</feature>
<keyword evidence="6 8" id="KW-0472">Membrane</keyword>
<keyword evidence="12" id="KW-1185">Reference proteome</keyword>
<dbReference type="InterPro" id="IPR036873">
    <property type="entry name" value="Rhodanese-like_dom_sf"/>
</dbReference>
<accession>A0A8S2AHZ7</accession>
<dbReference type="InterPro" id="IPR000297">
    <property type="entry name" value="PPIase_PpiC"/>
</dbReference>
<dbReference type="PANTHER" id="PTHR31326:SF12">
    <property type="entry name" value="PROTEIN CLT1, CHLOROPLASTIC"/>
    <property type="match status" value="1"/>
</dbReference>
<dbReference type="CDD" id="cd01528">
    <property type="entry name" value="RHOD_2"/>
    <property type="match status" value="1"/>
</dbReference>
<evidence type="ECO:0000256" key="1">
    <source>
        <dbReference type="ARBA" id="ARBA00004141"/>
    </source>
</evidence>
<evidence type="ECO:0000259" key="9">
    <source>
        <dbReference type="PROSITE" id="PS50198"/>
    </source>
</evidence>
<feature type="domain" description="PpiC" evidence="9">
    <location>
        <begin position="500"/>
        <end position="590"/>
    </location>
</feature>
<dbReference type="PANTHER" id="PTHR31326">
    <property type="entry name" value="PROTEIN CLT2, CHLOROPLASTIC"/>
    <property type="match status" value="1"/>
</dbReference>
<dbReference type="GO" id="GO:0016020">
    <property type="term" value="C:membrane"/>
    <property type="evidence" value="ECO:0007669"/>
    <property type="project" value="UniProtKB-SubCell"/>
</dbReference>
<evidence type="ECO:0000256" key="3">
    <source>
        <dbReference type="ARBA" id="ARBA00022448"/>
    </source>
</evidence>
<dbReference type="AlphaFoldDB" id="A0A8S2AHZ7"/>
<dbReference type="EMBL" id="LR999456">
    <property type="protein sequence ID" value="CAE6110238.1"/>
    <property type="molecule type" value="Genomic_DNA"/>
</dbReference>
<keyword evidence="4 8" id="KW-0812">Transmembrane</keyword>
<sequence>MATTSSGRLIAGLTASIGSIESRYANPAQSVSLICRNQTNGAPPIVLRSSRRSKLWLIEAIPPAKSWDGSNDGEQEIKKSDARNYAIGGIGGRAVAGKHDRTMEIVIAAATTAALGVGNRVLYKLALIPLKQYPFFLAQLSTFGYVAVYFSILYFRYRAGIVTKEMLSVPKLPFLIVGVLESLALAAGMAAASNLSGPSTTVLSQTFLIWQILFSIIFLGRRYRINQILGCTLVAVGVIVSVASGSSATHSFKDTGILWSLLMVLSFLLQGADTVMKEVIFLDSKKRLKGASLDLFVVNSYGSIFQVICIALLLPFLSKLWGIPFNQLPSYIRDGGACFLNIGSRITGCEGAPLLPVMFVMMNMAYNISLLRLIKISSAVVSSLASTVSVPIAVYCFTLPLPYLGVASTLPRGVTGTLSAASSPAVAAVSISAALRLSITPTLAIASPPHLRWFTTFSRQFLGGRISSLRPRIPSPCPIRLSGFSALKMRASFSSGSSASREILVQHLLVKNDDVELFAELQKRILEGEEMSDLAAEYSICPSKKDGGILGWVKLGQMVPEFEEAAFKAEPNQVVRCRTQFGLHLLQVLSEREPVKDIQVEELHSKMQDPVFMDEAQLIDVREPDEIAIASLPGFQVFPLRQFGTWAPDITSKLNPEKDTFVLCKVGGRSMQVANWLQSQGFKSVYNIAGGIQAYSLKVDPSIPTY</sequence>
<organism evidence="11 12">
    <name type="scientific">Arabidopsis arenosa</name>
    <name type="common">Sand rock-cress</name>
    <name type="synonym">Cardaminopsis arenosa</name>
    <dbReference type="NCBI Taxonomy" id="38785"/>
    <lineage>
        <taxon>Eukaryota</taxon>
        <taxon>Viridiplantae</taxon>
        <taxon>Streptophyta</taxon>
        <taxon>Embryophyta</taxon>
        <taxon>Tracheophyta</taxon>
        <taxon>Spermatophyta</taxon>
        <taxon>Magnoliopsida</taxon>
        <taxon>eudicotyledons</taxon>
        <taxon>Gunneridae</taxon>
        <taxon>Pentapetalae</taxon>
        <taxon>rosids</taxon>
        <taxon>malvids</taxon>
        <taxon>Brassicales</taxon>
        <taxon>Brassicaceae</taxon>
        <taxon>Camelineae</taxon>
        <taxon>Arabidopsis</taxon>
    </lineage>
</organism>
<evidence type="ECO:0000256" key="2">
    <source>
        <dbReference type="ARBA" id="ARBA00006690"/>
    </source>
</evidence>
<name>A0A8S2AHZ7_ARAAE</name>
<feature type="transmembrane region" description="Helical" evidence="8">
    <location>
        <begin position="175"/>
        <end position="196"/>
    </location>
</feature>
<evidence type="ECO:0000256" key="6">
    <source>
        <dbReference type="ARBA" id="ARBA00023136"/>
    </source>
</evidence>
<keyword evidence="7" id="KW-0413">Isomerase</keyword>
<dbReference type="SMART" id="SM00450">
    <property type="entry name" value="RHOD"/>
    <property type="match status" value="1"/>
</dbReference>
<dbReference type="InterPro" id="IPR013936">
    <property type="entry name" value="CRT-like"/>
</dbReference>
<dbReference type="PROSITE" id="PS50198">
    <property type="entry name" value="PPIC_PPIASE_2"/>
    <property type="match status" value="1"/>
</dbReference>
<evidence type="ECO:0000313" key="11">
    <source>
        <dbReference type="EMBL" id="CAE6110238.1"/>
    </source>
</evidence>
<dbReference type="SUPFAM" id="SSF54534">
    <property type="entry name" value="FKBP-like"/>
    <property type="match status" value="1"/>
</dbReference>
<evidence type="ECO:0000256" key="7">
    <source>
        <dbReference type="PROSITE-ProRule" id="PRU00278"/>
    </source>
</evidence>